<evidence type="ECO:0000256" key="3">
    <source>
        <dbReference type="ARBA" id="ARBA00023239"/>
    </source>
</evidence>
<feature type="active site" description="Proton donor/acceptor" evidence="6">
    <location>
        <position position="207"/>
    </location>
</feature>
<sequence>MTGASRNPSPVPDPAPVPARPAPSRRQLAAIIDHTLLKPEATPEQIERLCREAVEHGFAAVCVNPVYVPLAAELLADADPVVCTVIDFPLGAGAAADKARQAEAALAAGARELDVVQPIGLLKAGRHREVVDHLHGVVAAARTAGALVKVILETGLLTPEEIDLACRLAVEAGAQFVKTATGFGPGGATEEAVRRMRAAVGPDVGVKAAGGIRDYATACRMVAAGANRIGASASLAILAGAPDEPA</sequence>
<keyword evidence="3 6" id="KW-0456">Lyase</keyword>
<evidence type="ECO:0000313" key="9">
    <source>
        <dbReference type="Proteomes" id="UP001304683"/>
    </source>
</evidence>
<evidence type="ECO:0000256" key="4">
    <source>
        <dbReference type="ARBA" id="ARBA00023270"/>
    </source>
</evidence>
<name>A0ABZ0QMV5_9FIRM</name>
<dbReference type="PANTHER" id="PTHR10889:SF1">
    <property type="entry name" value="DEOXYRIBOSE-PHOSPHATE ALDOLASE"/>
    <property type="match status" value="1"/>
</dbReference>
<dbReference type="SUPFAM" id="SSF51569">
    <property type="entry name" value="Aldolase"/>
    <property type="match status" value="1"/>
</dbReference>
<dbReference type="Gene3D" id="3.20.20.70">
    <property type="entry name" value="Aldolase class I"/>
    <property type="match status" value="1"/>
</dbReference>
<dbReference type="Proteomes" id="UP001304683">
    <property type="component" value="Chromosome"/>
</dbReference>
<feature type="region of interest" description="Disordered" evidence="7">
    <location>
        <begin position="1"/>
        <end position="23"/>
    </location>
</feature>
<organism evidence="8 9">
    <name type="scientific">Thermaerobacter composti</name>
    <dbReference type="NCBI Taxonomy" id="554949"/>
    <lineage>
        <taxon>Bacteria</taxon>
        <taxon>Bacillati</taxon>
        <taxon>Bacillota</taxon>
        <taxon>Clostridia</taxon>
        <taxon>Eubacteriales</taxon>
        <taxon>Clostridiales Family XVII. Incertae Sedis</taxon>
        <taxon>Thermaerobacter</taxon>
    </lineage>
</organism>
<evidence type="ECO:0000256" key="1">
    <source>
        <dbReference type="ARBA" id="ARBA00010936"/>
    </source>
</evidence>
<dbReference type="InterPro" id="IPR002915">
    <property type="entry name" value="DeoC/FbaB/LacD_aldolase"/>
</dbReference>
<comment type="catalytic activity">
    <reaction evidence="5 6">
        <text>2-deoxy-D-ribose 5-phosphate = D-glyceraldehyde 3-phosphate + acetaldehyde</text>
        <dbReference type="Rhea" id="RHEA:12821"/>
        <dbReference type="ChEBI" id="CHEBI:15343"/>
        <dbReference type="ChEBI" id="CHEBI:59776"/>
        <dbReference type="ChEBI" id="CHEBI:62877"/>
        <dbReference type="EC" id="4.1.2.4"/>
    </reaction>
</comment>
<dbReference type="Pfam" id="PF01791">
    <property type="entry name" value="DeoC"/>
    <property type="match status" value="1"/>
</dbReference>
<comment type="subcellular location">
    <subcellularLocation>
        <location evidence="6">Cytoplasm</location>
    </subcellularLocation>
</comment>
<dbReference type="HAMAP" id="MF_00114">
    <property type="entry name" value="DeoC_type1"/>
    <property type="match status" value="1"/>
</dbReference>
<accession>A0ABZ0QMV5</accession>
<protein>
    <recommendedName>
        <fullName evidence="6">Deoxyribose-phosphate aldolase</fullName>
        <shortName evidence="6">DERA</shortName>
        <ecNumber evidence="6">4.1.2.4</ecNumber>
    </recommendedName>
    <alternativeName>
        <fullName evidence="6">2-deoxy-D-ribose 5-phosphate aldolase</fullName>
    </alternativeName>
    <alternativeName>
        <fullName evidence="6">Phosphodeoxyriboaldolase</fullName>
        <shortName evidence="6">Deoxyriboaldolase</shortName>
    </alternativeName>
</protein>
<dbReference type="InterPro" id="IPR011343">
    <property type="entry name" value="DeoC"/>
</dbReference>
<feature type="active site" description="Schiff-base intermediate with acetaldehyde" evidence="6">
    <location>
        <position position="178"/>
    </location>
</feature>
<evidence type="ECO:0000256" key="6">
    <source>
        <dbReference type="HAMAP-Rule" id="MF_00114"/>
    </source>
</evidence>
<dbReference type="PANTHER" id="PTHR10889">
    <property type="entry name" value="DEOXYRIBOSE-PHOSPHATE ALDOLASE"/>
    <property type="match status" value="1"/>
</dbReference>
<dbReference type="GO" id="GO:0004139">
    <property type="term" value="F:deoxyribose-phosphate aldolase activity"/>
    <property type="evidence" value="ECO:0007669"/>
    <property type="project" value="UniProtKB-EC"/>
</dbReference>
<dbReference type="EC" id="4.1.2.4" evidence="6"/>
<keyword evidence="4 6" id="KW-0704">Schiff base</keyword>
<evidence type="ECO:0000256" key="2">
    <source>
        <dbReference type="ARBA" id="ARBA00022490"/>
    </source>
</evidence>
<keyword evidence="9" id="KW-1185">Reference proteome</keyword>
<evidence type="ECO:0000256" key="7">
    <source>
        <dbReference type="SAM" id="MobiDB-lite"/>
    </source>
</evidence>
<dbReference type="SMART" id="SM01133">
    <property type="entry name" value="DeoC"/>
    <property type="match status" value="1"/>
</dbReference>
<dbReference type="CDD" id="cd00959">
    <property type="entry name" value="DeoC"/>
    <property type="match status" value="1"/>
</dbReference>
<evidence type="ECO:0000256" key="5">
    <source>
        <dbReference type="ARBA" id="ARBA00048791"/>
    </source>
</evidence>
<comment type="similarity">
    <text evidence="1 6">Belongs to the DeoC/FbaB aldolase family. DeoC type 1 subfamily.</text>
</comment>
<comment type="pathway">
    <text evidence="6">Carbohydrate degradation; 2-deoxy-D-ribose 1-phosphate degradation; D-glyceraldehyde 3-phosphate and acetaldehyde from 2-deoxy-alpha-D-ribose 1-phosphate: step 2/2.</text>
</comment>
<feature type="compositionally biased region" description="Pro residues" evidence="7">
    <location>
        <begin position="9"/>
        <end position="21"/>
    </location>
</feature>
<keyword evidence="2 6" id="KW-0963">Cytoplasm</keyword>
<reference evidence="8 9" key="1">
    <citation type="submission" date="2023-08" db="EMBL/GenBank/DDBJ databases">
        <title>Genome sequence of Thermaerobacter compostii strain Ins1, a spore-forming filamentous bacterium isolated from a deep geothermal reservoir.</title>
        <authorList>
            <person name="Bregnard D."/>
            <person name="Gonzalez D."/>
            <person name="Junier P."/>
        </authorList>
    </citation>
    <scope>NUCLEOTIDE SEQUENCE [LARGE SCALE GENOMIC DNA]</scope>
    <source>
        <strain evidence="8 9">Ins1</strain>
    </source>
</reference>
<dbReference type="NCBIfam" id="TIGR00126">
    <property type="entry name" value="deoC"/>
    <property type="match status" value="1"/>
</dbReference>
<dbReference type="EMBL" id="CP132508">
    <property type="protein sequence ID" value="WPD18009.1"/>
    <property type="molecule type" value="Genomic_DNA"/>
</dbReference>
<proteinExistence type="inferred from homology"/>
<dbReference type="InterPro" id="IPR028581">
    <property type="entry name" value="DeoC_typeI"/>
</dbReference>
<dbReference type="InterPro" id="IPR013785">
    <property type="entry name" value="Aldolase_TIM"/>
</dbReference>
<dbReference type="RefSeq" id="WP_318749927.1">
    <property type="nucleotide sequence ID" value="NZ_CP132508.1"/>
</dbReference>
<dbReference type="PIRSF" id="PIRSF001357">
    <property type="entry name" value="DeoC"/>
    <property type="match status" value="1"/>
</dbReference>
<feature type="active site" description="Proton donor/acceptor" evidence="6">
    <location>
        <position position="114"/>
    </location>
</feature>
<evidence type="ECO:0000313" key="8">
    <source>
        <dbReference type="EMBL" id="WPD18009.1"/>
    </source>
</evidence>
<gene>
    <name evidence="6 8" type="primary">deoC</name>
    <name evidence="8" type="ORF">Q5761_06315</name>
</gene>
<comment type="function">
    <text evidence="6">Catalyzes a reversible aldol reaction between acetaldehyde and D-glyceraldehyde 3-phosphate to generate 2-deoxy-D-ribose 5-phosphate.</text>
</comment>